<keyword evidence="3" id="KW-0804">Transcription</keyword>
<dbReference type="Pfam" id="PF00356">
    <property type="entry name" value="LacI"/>
    <property type="match status" value="1"/>
</dbReference>
<keyword evidence="1" id="KW-0805">Transcription regulation</keyword>
<evidence type="ECO:0000313" key="6">
    <source>
        <dbReference type="Proteomes" id="UP001189757"/>
    </source>
</evidence>
<dbReference type="InterPro" id="IPR046335">
    <property type="entry name" value="LacI/GalR-like_sensor"/>
</dbReference>
<feature type="domain" description="HTH lacI-type" evidence="4">
    <location>
        <begin position="8"/>
        <end position="62"/>
    </location>
</feature>
<reference evidence="5 6" key="1">
    <citation type="submission" date="2023-07" db="EMBL/GenBank/DDBJ databases">
        <authorList>
            <person name="Peeters C."/>
        </authorList>
    </citation>
    <scope>NUCLEOTIDE SEQUENCE [LARGE SCALE GENOMIC DNA]</scope>
    <source>
        <strain evidence="5 6">LMG 18101</strain>
    </source>
</reference>
<dbReference type="PROSITE" id="PS00356">
    <property type="entry name" value="HTH_LACI_1"/>
    <property type="match status" value="1"/>
</dbReference>
<gene>
    <name evidence="5" type="primary">purR_1</name>
    <name evidence="5" type="ORF">LMG18101_03439</name>
</gene>
<dbReference type="CDD" id="cd06267">
    <property type="entry name" value="PBP1_LacI_sugar_binding-like"/>
    <property type="match status" value="1"/>
</dbReference>
<dbReference type="SMART" id="SM00354">
    <property type="entry name" value="HTH_LACI"/>
    <property type="match status" value="1"/>
</dbReference>
<dbReference type="InterPro" id="IPR000843">
    <property type="entry name" value="HTH_LacI"/>
</dbReference>
<dbReference type="Proteomes" id="UP001189757">
    <property type="component" value="Unassembled WGS sequence"/>
</dbReference>
<keyword evidence="6" id="KW-1185">Reference proteome</keyword>
<dbReference type="Gene3D" id="3.40.50.2300">
    <property type="match status" value="2"/>
</dbReference>
<evidence type="ECO:0000256" key="1">
    <source>
        <dbReference type="ARBA" id="ARBA00023015"/>
    </source>
</evidence>
<dbReference type="PROSITE" id="PS50932">
    <property type="entry name" value="HTH_LACI_2"/>
    <property type="match status" value="1"/>
</dbReference>
<proteinExistence type="predicted"/>
<comment type="caution">
    <text evidence="5">The sequence shown here is derived from an EMBL/GenBank/DDBJ whole genome shotgun (WGS) entry which is preliminary data.</text>
</comment>
<organism evidence="5 6">
    <name type="scientific">Ralstonia flaminis</name>
    <dbReference type="NCBI Taxonomy" id="3058597"/>
    <lineage>
        <taxon>Bacteria</taxon>
        <taxon>Pseudomonadati</taxon>
        <taxon>Pseudomonadota</taxon>
        <taxon>Betaproteobacteria</taxon>
        <taxon>Burkholderiales</taxon>
        <taxon>Burkholderiaceae</taxon>
        <taxon>Ralstonia</taxon>
    </lineage>
</organism>
<keyword evidence="2" id="KW-0238">DNA-binding</keyword>
<dbReference type="PANTHER" id="PTHR30146">
    <property type="entry name" value="LACI-RELATED TRANSCRIPTIONAL REPRESSOR"/>
    <property type="match status" value="1"/>
</dbReference>
<dbReference type="SUPFAM" id="SSF53822">
    <property type="entry name" value="Periplasmic binding protein-like I"/>
    <property type="match status" value="1"/>
</dbReference>
<dbReference type="InterPro" id="IPR010982">
    <property type="entry name" value="Lambda_DNA-bd_dom_sf"/>
</dbReference>
<dbReference type="PANTHER" id="PTHR30146:SF154">
    <property type="entry name" value="TRANSCRIPTION REGULATOR, MEMBER OF GALR FAMILY"/>
    <property type="match status" value="1"/>
</dbReference>
<sequence>MTEKKSAPTLSDVATAANVSTATVSKYINRIQRFSPEVEARVAAAIKDLGYHSNPMARSMVTGRSKTLGLSITDMHNQYFAGLVQGANRVAMKHGYSLLLVDSEESASRERQLLEDLCMRVDGLMINSKLRQEEMEWIHELPKPFVFFDRREDNGKQEIDSHNRDAAYMVANYLVKSGHQRIAYIGFDKSRADQERYAGALACLEAHRLDLPRYETDASSPQEGARICSKIMLGSERVDAVICFNDMIAIGFLKQASELGFSVPDDCSVVGFDNIPFCDYVTPTLTSVDMGGERMGALATQHLIDILNGRESKASLPEPKLILRKSTRGRKLEI</sequence>
<dbReference type="SUPFAM" id="SSF47413">
    <property type="entry name" value="lambda repressor-like DNA-binding domains"/>
    <property type="match status" value="1"/>
</dbReference>
<protein>
    <submittedName>
        <fullName evidence="5">HTH-type transcriptional repressor PurR</fullName>
    </submittedName>
</protein>
<evidence type="ECO:0000256" key="2">
    <source>
        <dbReference type="ARBA" id="ARBA00023125"/>
    </source>
</evidence>
<dbReference type="Pfam" id="PF13377">
    <property type="entry name" value="Peripla_BP_3"/>
    <property type="match status" value="1"/>
</dbReference>
<dbReference type="EMBL" id="CATZLL010000011">
    <property type="protein sequence ID" value="CAJ0817937.1"/>
    <property type="molecule type" value="Genomic_DNA"/>
</dbReference>
<accession>A0ABM9K918</accession>
<evidence type="ECO:0000259" key="4">
    <source>
        <dbReference type="PROSITE" id="PS50932"/>
    </source>
</evidence>
<dbReference type="CDD" id="cd01392">
    <property type="entry name" value="HTH_LacI"/>
    <property type="match status" value="1"/>
</dbReference>
<evidence type="ECO:0000256" key="3">
    <source>
        <dbReference type="ARBA" id="ARBA00023163"/>
    </source>
</evidence>
<dbReference type="InterPro" id="IPR028082">
    <property type="entry name" value="Peripla_BP_I"/>
</dbReference>
<dbReference type="RefSeq" id="WP_316681735.1">
    <property type="nucleotide sequence ID" value="NZ_CATZLL010000011.1"/>
</dbReference>
<name>A0ABM9K918_9RALS</name>
<evidence type="ECO:0000313" key="5">
    <source>
        <dbReference type="EMBL" id="CAJ0817937.1"/>
    </source>
</evidence>
<dbReference type="Gene3D" id="1.10.260.40">
    <property type="entry name" value="lambda repressor-like DNA-binding domains"/>
    <property type="match status" value="1"/>
</dbReference>